<keyword evidence="3" id="KW-1185">Reference proteome</keyword>
<dbReference type="Proteomes" id="UP001557485">
    <property type="component" value="Unassembled WGS sequence"/>
</dbReference>
<dbReference type="CDD" id="cd20292">
    <property type="entry name" value="cupin_QdtA-like"/>
    <property type="match status" value="1"/>
</dbReference>
<dbReference type="EMBL" id="JBFRYA010000017">
    <property type="protein sequence ID" value="MEX1670437.1"/>
    <property type="molecule type" value="Genomic_DNA"/>
</dbReference>
<sequence length="135" mass="15633">MSLIELIDLPAYGDSRGQLVALESGKNVPFEFKRVYYIFDTAQGVARGFHAHKNLKQVLVCVSGRCRVILDDGRKREEVWLDNPRQGLLVCDMVWRELHDLSEGCVLLVLADEYYYENDYIRNYDDFLGSLAWKP</sequence>
<dbReference type="Pfam" id="PF05523">
    <property type="entry name" value="FdtA"/>
    <property type="match status" value="1"/>
</dbReference>
<evidence type="ECO:0000313" key="2">
    <source>
        <dbReference type="EMBL" id="MEX1670437.1"/>
    </source>
</evidence>
<dbReference type="InterPro" id="IPR008894">
    <property type="entry name" value="QdtA_cupin_dom"/>
</dbReference>
<dbReference type="Gene3D" id="2.60.120.10">
    <property type="entry name" value="Jelly Rolls"/>
    <property type="match status" value="1"/>
</dbReference>
<dbReference type="RefSeq" id="WP_368382769.1">
    <property type="nucleotide sequence ID" value="NZ_JBFRYA010000017.1"/>
</dbReference>
<comment type="caution">
    <text evidence="2">The sequence shown here is derived from an EMBL/GenBank/DDBJ whole genome shotgun (WGS) entry which is preliminary data.</text>
</comment>
<dbReference type="SUPFAM" id="SSF51182">
    <property type="entry name" value="RmlC-like cupins"/>
    <property type="match status" value="1"/>
</dbReference>
<proteinExistence type="predicted"/>
<gene>
    <name evidence="2" type="ORF">AB4876_16065</name>
</gene>
<protein>
    <submittedName>
        <fullName evidence="2">FdtA/QdtA family cupin domain-containing protein</fullName>
    </submittedName>
</protein>
<feature type="domain" description="Sugar 3,4-ketoisomerase QdtA cupin" evidence="1">
    <location>
        <begin position="5"/>
        <end position="129"/>
    </location>
</feature>
<evidence type="ECO:0000259" key="1">
    <source>
        <dbReference type="Pfam" id="PF05523"/>
    </source>
</evidence>
<name>A0ABV3UB29_9GAMM</name>
<accession>A0ABV3UB29</accession>
<organism evidence="2 3">
    <name type="scientific">Zhongshania guokunii</name>
    <dbReference type="NCBI Taxonomy" id="641783"/>
    <lineage>
        <taxon>Bacteria</taxon>
        <taxon>Pseudomonadati</taxon>
        <taxon>Pseudomonadota</taxon>
        <taxon>Gammaproteobacteria</taxon>
        <taxon>Cellvibrionales</taxon>
        <taxon>Spongiibacteraceae</taxon>
        <taxon>Zhongshania</taxon>
    </lineage>
</organism>
<evidence type="ECO:0000313" key="3">
    <source>
        <dbReference type="Proteomes" id="UP001557485"/>
    </source>
</evidence>
<dbReference type="InterPro" id="IPR014710">
    <property type="entry name" value="RmlC-like_jellyroll"/>
</dbReference>
<dbReference type="InterPro" id="IPR011051">
    <property type="entry name" value="RmlC_Cupin_sf"/>
</dbReference>
<reference evidence="2 3" key="1">
    <citation type="journal article" date="2011" name="Int. J. Syst. Evol. Microbiol.">
        <title>Zhongshania antarctica gen. nov., sp. nov. and Zhongshania guokunii sp. nov., gammaproteobacteria respectively isolated from coastal attached (fast) ice and surface seawater of the Antarctic.</title>
        <authorList>
            <person name="Li H.J."/>
            <person name="Zhang X.Y."/>
            <person name="Chen C.X."/>
            <person name="Zhang Y.J."/>
            <person name="Gao Z.M."/>
            <person name="Yu Y."/>
            <person name="Chen X.L."/>
            <person name="Chen B."/>
            <person name="Zhang Y.Z."/>
        </authorList>
    </citation>
    <scope>NUCLEOTIDE SEQUENCE [LARGE SCALE GENOMIC DNA]</scope>
    <source>
        <strain evidence="2 3">ZS6-22T</strain>
    </source>
</reference>